<protein>
    <submittedName>
        <fullName evidence="4">Secreted protein</fullName>
    </submittedName>
</protein>
<evidence type="ECO:0000313" key="3">
    <source>
        <dbReference type="Proteomes" id="UP000278807"/>
    </source>
</evidence>
<sequence length="80" mass="9091">MACLRPADCRLLVRWLALGQLIVVSNFFFVFRSSSLISSVAKDVPFSFQFLKVFRPKLSFFSVPQGVWTKTAFFLVPQGV</sequence>
<keyword evidence="1" id="KW-0472">Membrane</keyword>
<evidence type="ECO:0000313" key="4">
    <source>
        <dbReference type="WBParaSite" id="HNAJ_0000946601-mRNA-1"/>
    </source>
</evidence>
<keyword evidence="1" id="KW-0812">Transmembrane</keyword>
<keyword evidence="1" id="KW-1133">Transmembrane helix</keyword>
<feature type="transmembrane region" description="Helical" evidence="1">
    <location>
        <begin position="12"/>
        <end position="31"/>
    </location>
</feature>
<name>A0A0R3TPQ1_RODNA</name>
<dbReference type="EMBL" id="UZAE01012621">
    <property type="protein sequence ID" value="VDO05968.1"/>
    <property type="molecule type" value="Genomic_DNA"/>
</dbReference>
<proteinExistence type="predicted"/>
<evidence type="ECO:0000313" key="2">
    <source>
        <dbReference type="EMBL" id="VDO05968.1"/>
    </source>
</evidence>
<organism evidence="4">
    <name type="scientific">Rodentolepis nana</name>
    <name type="common">Dwarf tapeworm</name>
    <name type="synonym">Hymenolepis nana</name>
    <dbReference type="NCBI Taxonomy" id="102285"/>
    <lineage>
        <taxon>Eukaryota</taxon>
        <taxon>Metazoa</taxon>
        <taxon>Spiralia</taxon>
        <taxon>Lophotrochozoa</taxon>
        <taxon>Platyhelminthes</taxon>
        <taxon>Cestoda</taxon>
        <taxon>Eucestoda</taxon>
        <taxon>Cyclophyllidea</taxon>
        <taxon>Hymenolepididae</taxon>
        <taxon>Rodentolepis</taxon>
    </lineage>
</organism>
<reference evidence="2 3" key="2">
    <citation type="submission" date="2018-11" db="EMBL/GenBank/DDBJ databases">
        <authorList>
            <consortium name="Pathogen Informatics"/>
        </authorList>
    </citation>
    <scope>NUCLEOTIDE SEQUENCE [LARGE SCALE GENOMIC DNA]</scope>
</reference>
<gene>
    <name evidence="2" type="ORF">HNAJ_LOCUS9461</name>
</gene>
<evidence type="ECO:0000256" key="1">
    <source>
        <dbReference type="SAM" id="Phobius"/>
    </source>
</evidence>
<dbReference type="AlphaFoldDB" id="A0A0R3TPQ1"/>
<keyword evidence="3" id="KW-1185">Reference proteome</keyword>
<dbReference type="Proteomes" id="UP000278807">
    <property type="component" value="Unassembled WGS sequence"/>
</dbReference>
<reference evidence="4" key="1">
    <citation type="submission" date="2017-02" db="UniProtKB">
        <authorList>
            <consortium name="WormBaseParasite"/>
        </authorList>
    </citation>
    <scope>IDENTIFICATION</scope>
</reference>
<dbReference type="WBParaSite" id="HNAJ_0000946601-mRNA-1">
    <property type="protein sequence ID" value="HNAJ_0000946601-mRNA-1"/>
    <property type="gene ID" value="HNAJ_0000946601"/>
</dbReference>
<accession>A0A0R3TPQ1</accession>